<reference evidence="1" key="1">
    <citation type="submission" date="2020-09" db="EMBL/GenBank/DDBJ databases">
        <title>Genome-Enabled Discovery of Anthraquinone Biosynthesis in Senna tora.</title>
        <authorList>
            <person name="Kang S.-H."/>
            <person name="Pandey R.P."/>
            <person name="Lee C.-M."/>
            <person name="Sim J.-S."/>
            <person name="Jeong J.-T."/>
            <person name="Choi B.-S."/>
            <person name="Jung M."/>
            <person name="Ginzburg D."/>
            <person name="Zhao K."/>
            <person name="Won S.Y."/>
            <person name="Oh T.-J."/>
            <person name="Yu Y."/>
            <person name="Kim N.-H."/>
            <person name="Lee O.R."/>
            <person name="Lee T.-H."/>
            <person name="Bashyal P."/>
            <person name="Kim T.-S."/>
            <person name="Lee W.-H."/>
            <person name="Kawkins C."/>
            <person name="Kim C.-K."/>
            <person name="Kim J.S."/>
            <person name="Ahn B.O."/>
            <person name="Rhee S.Y."/>
            <person name="Sohng J.K."/>
        </authorList>
    </citation>
    <scope>NUCLEOTIDE SEQUENCE</scope>
    <source>
        <tissue evidence="1">Leaf</tissue>
    </source>
</reference>
<sequence>MRREASPLLVVVPCFPPAQIGDQGLG</sequence>
<name>A0A834TKZ4_9FABA</name>
<comment type="caution">
    <text evidence="1">The sequence shown here is derived from an EMBL/GenBank/DDBJ whole genome shotgun (WGS) entry which is preliminary data.</text>
</comment>
<dbReference type="EMBL" id="JAAIUW010000007">
    <property type="protein sequence ID" value="KAF7823725.1"/>
    <property type="molecule type" value="Genomic_DNA"/>
</dbReference>
<proteinExistence type="predicted"/>
<evidence type="ECO:0000313" key="2">
    <source>
        <dbReference type="Proteomes" id="UP000634136"/>
    </source>
</evidence>
<dbReference type="Proteomes" id="UP000634136">
    <property type="component" value="Unassembled WGS sequence"/>
</dbReference>
<keyword evidence="2" id="KW-1185">Reference proteome</keyword>
<protein>
    <submittedName>
        <fullName evidence="1">Uncharacterized protein</fullName>
    </submittedName>
</protein>
<accession>A0A834TKZ4</accession>
<organism evidence="1 2">
    <name type="scientific">Senna tora</name>
    <dbReference type="NCBI Taxonomy" id="362788"/>
    <lineage>
        <taxon>Eukaryota</taxon>
        <taxon>Viridiplantae</taxon>
        <taxon>Streptophyta</taxon>
        <taxon>Embryophyta</taxon>
        <taxon>Tracheophyta</taxon>
        <taxon>Spermatophyta</taxon>
        <taxon>Magnoliopsida</taxon>
        <taxon>eudicotyledons</taxon>
        <taxon>Gunneridae</taxon>
        <taxon>Pentapetalae</taxon>
        <taxon>rosids</taxon>
        <taxon>fabids</taxon>
        <taxon>Fabales</taxon>
        <taxon>Fabaceae</taxon>
        <taxon>Caesalpinioideae</taxon>
        <taxon>Cassia clade</taxon>
        <taxon>Senna</taxon>
    </lineage>
</organism>
<evidence type="ECO:0000313" key="1">
    <source>
        <dbReference type="EMBL" id="KAF7823725.1"/>
    </source>
</evidence>
<dbReference type="AlphaFoldDB" id="A0A834TKZ4"/>
<gene>
    <name evidence="1" type="ORF">G2W53_021869</name>
</gene>